<dbReference type="Pfam" id="PF08970">
    <property type="entry name" value="Sda"/>
    <property type="match status" value="1"/>
</dbReference>
<gene>
    <name evidence="1" type="primary">sda</name>
    <name evidence="1" type="ORF">ACFQIC_16515</name>
</gene>
<proteinExistence type="predicted"/>
<keyword evidence="1" id="KW-0649">Protein kinase inhibitor</keyword>
<dbReference type="GO" id="GO:0004860">
    <property type="term" value="F:protein kinase inhibitor activity"/>
    <property type="evidence" value="ECO:0007669"/>
    <property type="project" value="UniProtKB-KW"/>
</dbReference>
<protein>
    <submittedName>
        <fullName evidence="1">Sporulation histidine kinase inhibitor Sda</fullName>
    </submittedName>
</protein>
<sequence length="38" mass="4741">MYRKADQELDKDFIQLAFNEIKRRNLRVDKPRHIKLIK</sequence>
<organism evidence="1 2">
    <name type="scientific">Halobacillus seohaensis</name>
    <dbReference type="NCBI Taxonomy" id="447421"/>
    <lineage>
        <taxon>Bacteria</taxon>
        <taxon>Bacillati</taxon>
        <taxon>Bacillota</taxon>
        <taxon>Bacilli</taxon>
        <taxon>Bacillales</taxon>
        <taxon>Bacillaceae</taxon>
        <taxon>Halobacillus</taxon>
    </lineage>
</organism>
<dbReference type="InterPro" id="IPR015064">
    <property type="entry name" value="Sda"/>
</dbReference>
<dbReference type="RefSeq" id="WP_390217503.1">
    <property type="nucleotide sequence ID" value="NZ_JBHSZV010000047.1"/>
</dbReference>
<keyword evidence="2" id="KW-1185">Reference proteome</keyword>
<dbReference type="EMBL" id="JBHSZV010000047">
    <property type="protein sequence ID" value="MFC7063418.1"/>
    <property type="molecule type" value="Genomic_DNA"/>
</dbReference>
<name>A0ABW2EMK3_9BACI</name>
<reference evidence="2" key="1">
    <citation type="journal article" date="2019" name="Int. J. Syst. Evol. Microbiol.">
        <title>The Global Catalogue of Microorganisms (GCM) 10K type strain sequencing project: providing services to taxonomists for standard genome sequencing and annotation.</title>
        <authorList>
            <consortium name="The Broad Institute Genomics Platform"/>
            <consortium name="The Broad Institute Genome Sequencing Center for Infectious Disease"/>
            <person name="Wu L."/>
            <person name="Ma J."/>
        </authorList>
    </citation>
    <scope>NUCLEOTIDE SEQUENCE [LARGE SCALE GENOMIC DNA]</scope>
    <source>
        <strain evidence="2">CGMCC 4.1621</strain>
    </source>
</reference>
<evidence type="ECO:0000313" key="2">
    <source>
        <dbReference type="Proteomes" id="UP001596410"/>
    </source>
</evidence>
<dbReference type="SUPFAM" id="SSF100985">
    <property type="entry name" value="Sporulation inhibitor Sda"/>
    <property type="match status" value="1"/>
</dbReference>
<dbReference type="InterPro" id="IPR036916">
    <property type="entry name" value="Sda_sf"/>
</dbReference>
<evidence type="ECO:0000313" key="1">
    <source>
        <dbReference type="EMBL" id="MFC7063418.1"/>
    </source>
</evidence>
<comment type="caution">
    <text evidence="1">The sequence shown here is derived from an EMBL/GenBank/DDBJ whole genome shotgun (WGS) entry which is preliminary data.</text>
</comment>
<accession>A0ABW2EMK3</accession>
<dbReference type="Proteomes" id="UP001596410">
    <property type="component" value="Unassembled WGS sequence"/>
</dbReference>